<feature type="non-terminal residue" evidence="1">
    <location>
        <position position="1"/>
    </location>
</feature>
<dbReference type="InterPro" id="IPR011989">
    <property type="entry name" value="ARM-like"/>
</dbReference>
<evidence type="ECO:0000313" key="1">
    <source>
        <dbReference type="EMBL" id="SVC56513.1"/>
    </source>
</evidence>
<reference evidence="1" key="1">
    <citation type="submission" date="2018-05" db="EMBL/GenBank/DDBJ databases">
        <authorList>
            <person name="Lanie J.A."/>
            <person name="Ng W.-L."/>
            <person name="Kazmierczak K.M."/>
            <person name="Andrzejewski T.M."/>
            <person name="Davidsen T.M."/>
            <person name="Wayne K.J."/>
            <person name="Tettelin H."/>
            <person name="Glass J.I."/>
            <person name="Rusch D."/>
            <person name="Podicherti R."/>
            <person name="Tsui H.-C.T."/>
            <person name="Winkler M.E."/>
        </authorList>
    </citation>
    <scope>NUCLEOTIDE SEQUENCE</scope>
</reference>
<accession>A0A382N5U6</accession>
<name>A0A382N5U6_9ZZZZ</name>
<evidence type="ECO:0008006" key="2">
    <source>
        <dbReference type="Google" id="ProtNLM"/>
    </source>
</evidence>
<sequence length="149" mass="16369">PEVRKRAIELLAKRPEEIPLNVFDDGDSLVVETACWAAGEKENPTHELINQLCFIADSHTDQLCREAAVAALGSIGSPMGLETVLEALKDKPAIRRRAAIALAAFDDPKVDEALKKSLNDRDWQVRQIAEDLLDASRVISPVDIGPRPH</sequence>
<organism evidence="1">
    <name type="scientific">marine metagenome</name>
    <dbReference type="NCBI Taxonomy" id="408172"/>
    <lineage>
        <taxon>unclassified sequences</taxon>
        <taxon>metagenomes</taxon>
        <taxon>ecological metagenomes</taxon>
    </lineage>
</organism>
<protein>
    <recommendedName>
        <fullName evidence="2">HEAT repeat domain-containing protein</fullName>
    </recommendedName>
</protein>
<dbReference type="SMART" id="SM00567">
    <property type="entry name" value="EZ_HEAT"/>
    <property type="match status" value="2"/>
</dbReference>
<proteinExistence type="predicted"/>
<dbReference type="SUPFAM" id="SSF48371">
    <property type="entry name" value="ARM repeat"/>
    <property type="match status" value="1"/>
</dbReference>
<dbReference type="EMBL" id="UINC01098185">
    <property type="protein sequence ID" value="SVC56513.1"/>
    <property type="molecule type" value="Genomic_DNA"/>
</dbReference>
<dbReference type="Gene3D" id="1.25.10.10">
    <property type="entry name" value="Leucine-rich Repeat Variant"/>
    <property type="match status" value="1"/>
</dbReference>
<dbReference type="AlphaFoldDB" id="A0A382N5U6"/>
<gene>
    <name evidence="1" type="ORF">METZ01_LOCUS309367</name>
</gene>
<dbReference type="InterPro" id="IPR016024">
    <property type="entry name" value="ARM-type_fold"/>
</dbReference>
<dbReference type="Pfam" id="PF13646">
    <property type="entry name" value="HEAT_2"/>
    <property type="match status" value="1"/>
</dbReference>
<dbReference type="InterPro" id="IPR004155">
    <property type="entry name" value="PBS_lyase_HEAT"/>
</dbReference>